<evidence type="ECO:0000313" key="1">
    <source>
        <dbReference type="EMBL" id="MCT7397764.1"/>
    </source>
</evidence>
<organism evidence="1 2">
    <name type="scientific">Eubacterium album</name>
    <dbReference type="NCBI Taxonomy" id="2978477"/>
    <lineage>
        <taxon>Bacteria</taxon>
        <taxon>Bacillati</taxon>
        <taxon>Bacillota</taxon>
        <taxon>Clostridia</taxon>
        <taxon>Eubacteriales</taxon>
        <taxon>Eubacteriaceae</taxon>
        <taxon>Eubacterium</taxon>
    </lineage>
</organism>
<dbReference type="RefSeq" id="WP_260978200.1">
    <property type="nucleotide sequence ID" value="NZ_JAODBU010000002.1"/>
</dbReference>
<proteinExistence type="predicted"/>
<reference evidence="1" key="1">
    <citation type="submission" date="2022-09" db="EMBL/GenBank/DDBJ databases">
        <title>Eubacterium sp. LFL-14 isolated from human feces.</title>
        <authorList>
            <person name="Liu F."/>
        </authorList>
    </citation>
    <scope>NUCLEOTIDE SEQUENCE</scope>
    <source>
        <strain evidence="1">LFL-14</strain>
    </source>
</reference>
<keyword evidence="2" id="KW-1185">Reference proteome</keyword>
<accession>A0ABT2LWV0</accession>
<dbReference type="EMBL" id="JAODBU010000002">
    <property type="protein sequence ID" value="MCT7397764.1"/>
    <property type="molecule type" value="Genomic_DNA"/>
</dbReference>
<dbReference type="Proteomes" id="UP001431199">
    <property type="component" value="Unassembled WGS sequence"/>
</dbReference>
<evidence type="ECO:0000313" key="2">
    <source>
        <dbReference type="Proteomes" id="UP001431199"/>
    </source>
</evidence>
<sequence length="104" mass="11992">MMKKDFYELVIELLDEPVEDENNRIKFTERSIELIHQIADICKESSLANKGKERIETYARGKSAGDVYCDMLYKTVAAPTNMHMVSTVKLLIPVIDEKLKEKNL</sequence>
<comment type="caution">
    <text evidence="1">The sequence shown here is derived from an EMBL/GenBank/DDBJ whole genome shotgun (WGS) entry which is preliminary data.</text>
</comment>
<name>A0ABT2LWV0_9FIRM</name>
<gene>
    <name evidence="1" type="ORF">N5B56_01515</name>
</gene>
<protein>
    <submittedName>
        <fullName evidence="1">Uncharacterized protein</fullName>
    </submittedName>
</protein>